<feature type="domain" description="MARVEL" evidence="6">
    <location>
        <begin position="8"/>
        <end position="136"/>
    </location>
</feature>
<name>A0A8H3VQ79_VENIN</name>
<reference evidence="7 8" key="1">
    <citation type="submission" date="2019-07" db="EMBL/GenBank/DDBJ databases">
        <title>Venturia inaequalis Genome Resource.</title>
        <authorList>
            <person name="Lichtner F.J."/>
        </authorList>
    </citation>
    <scope>NUCLEOTIDE SEQUENCE [LARGE SCALE GENOMIC DNA]</scope>
    <source>
        <strain evidence="7 8">DMI_063113</strain>
    </source>
</reference>
<organism evidence="7 8">
    <name type="scientific">Venturia inaequalis</name>
    <name type="common">Apple scab fungus</name>
    <dbReference type="NCBI Taxonomy" id="5025"/>
    <lineage>
        <taxon>Eukaryota</taxon>
        <taxon>Fungi</taxon>
        <taxon>Dikarya</taxon>
        <taxon>Ascomycota</taxon>
        <taxon>Pezizomycotina</taxon>
        <taxon>Dothideomycetes</taxon>
        <taxon>Pleosporomycetidae</taxon>
        <taxon>Venturiales</taxon>
        <taxon>Venturiaceae</taxon>
        <taxon>Venturia</taxon>
    </lineage>
</organism>
<comment type="caution">
    <text evidence="7">The sequence shown here is derived from an EMBL/GenBank/DDBJ whole genome shotgun (WGS) entry which is preliminary data.</text>
</comment>
<comment type="subcellular location">
    <subcellularLocation>
        <location evidence="1">Membrane</location>
        <topology evidence="1">Multi-pass membrane protein</topology>
    </subcellularLocation>
</comment>
<feature type="transmembrane region" description="Helical" evidence="5">
    <location>
        <begin position="114"/>
        <end position="141"/>
    </location>
</feature>
<feature type="transmembrane region" description="Helical" evidence="5">
    <location>
        <begin position="12"/>
        <end position="32"/>
    </location>
</feature>
<dbReference type="InterPro" id="IPR008253">
    <property type="entry name" value="Marvel"/>
</dbReference>
<evidence type="ECO:0000256" key="4">
    <source>
        <dbReference type="ARBA" id="ARBA00023136"/>
    </source>
</evidence>
<dbReference type="PANTHER" id="PTHR39608">
    <property type="entry name" value="INTEGRAL MEMBRANE PROTEIN (AFU_ORTHOLOGUE AFUA_5G08640)"/>
    <property type="match status" value="1"/>
</dbReference>
<feature type="transmembrane region" description="Helical" evidence="5">
    <location>
        <begin position="44"/>
        <end position="64"/>
    </location>
</feature>
<keyword evidence="8" id="KW-1185">Reference proteome</keyword>
<keyword evidence="4 5" id="KW-0472">Membrane</keyword>
<evidence type="ECO:0000256" key="3">
    <source>
        <dbReference type="ARBA" id="ARBA00022989"/>
    </source>
</evidence>
<sequence length="172" mass="20037">MIVTRVVSFALRFFEFIFALIVTGTSGWFIHVRHVHAVGAKGRLIFTICIALYSLILSMIWLIPFTATFLHYPLDLTASLLYFVAFAILQEWIYHFGCGRIFEWNGEYHRGQCLTYRTMTAFAFIAAVFWLVSAILSACVFHRLSTMRRTFRNAEFEREGGERTRERRQSSV</sequence>
<keyword evidence="2 5" id="KW-0812">Transmembrane</keyword>
<evidence type="ECO:0000259" key="6">
    <source>
        <dbReference type="Pfam" id="PF01284"/>
    </source>
</evidence>
<proteinExistence type="predicted"/>
<dbReference type="EMBL" id="WNWR01000041">
    <property type="protein sequence ID" value="KAE9992990.1"/>
    <property type="molecule type" value="Genomic_DNA"/>
</dbReference>
<dbReference type="GO" id="GO:0016020">
    <property type="term" value="C:membrane"/>
    <property type="evidence" value="ECO:0007669"/>
    <property type="project" value="UniProtKB-SubCell"/>
</dbReference>
<evidence type="ECO:0000256" key="1">
    <source>
        <dbReference type="ARBA" id="ARBA00004141"/>
    </source>
</evidence>
<evidence type="ECO:0000256" key="2">
    <source>
        <dbReference type="ARBA" id="ARBA00022692"/>
    </source>
</evidence>
<gene>
    <name evidence="7" type="ORF">EG327_006959</name>
</gene>
<accession>A0A8H3VQ79</accession>
<evidence type="ECO:0000256" key="5">
    <source>
        <dbReference type="SAM" id="Phobius"/>
    </source>
</evidence>
<feature type="transmembrane region" description="Helical" evidence="5">
    <location>
        <begin position="76"/>
        <end position="94"/>
    </location>
</feature>
<evidence type="ECO:0000313" key="8">
    <source>
        <dbReference type="Proteomes" id="UP000490939"/>
    </source>
</evidence>
<keyword evidence="3 5" id="KW-1133">Transmembrane helix</keyword>
<evidence type="ECO:0000313" key="7">
    <source>
        <dbReference type="EMBL" id="KAE9992990.1"/>
    </source>
</evidence>
<dbReference type="Proteomes" id="UP000490939">
    <property type="component" value="Unassembled WGS sequence"/>
</dbReference>
<dbReference type="PANTHER" id="PTHR39608:SF1">
    <property type="entry name" value="INTEGRAL MEMBRANE PROTEIN (AFU_ORTHOLOGUE AFUA_5G08640)"/>
    <property type="match status" value="1"/>
</dbReference>
<dbReference type="Pfam" id="PF01284">
    <property type="entry name" value="MARVEL"/>
    <property type="match status" value="1"/>
</dbReference>
<protein>
    <recommendedName>
        <fullName evidence="6">MARVEL domain-containing protein</fullName>
    </recommendedName>
</protein>
<dbReference type="AlphaFoldDB" id="A0A8H3VQ79"/>